<feature type="region of interest" description="Disordered" evidence="10">
    <location>
        <begin position="626"/>
        <end position="663"/>
    </location>
</feature>
<keyword evidence="3" id="KW-0677">Repeat</keyword>
<dbReference type="Pfam" id="PF00628">
    <property type="entry name" value="PHD"/>
    <property type="match status" value="1"/>
</dbReference>
<dbReference type="PROSITE" id="PS01359">
    <property type="entry name" value="ZF_PHD_1"/>
    <property type="match status" value="1"/>
</dbReference>
<evidence type="ECO:0000256" key="1">
    <source>
        <dbReference type="ARBA" id="ARBA00004123"/>
    </source>
</evidence>
<evidence type="ECO:0000256" key="7">
    <source>
        <dbReference type="ARBA" id="ARBA00023163"/>
    </source>
</evidence>
<evidence type="ECO:0000313" key="14">
    <source>
        <dbReference type="RefSeq" id="XP_019706586.1"/>
    </source>
</evidence>
<proteinExistence type="predicted"/>
<feature type="region of interest" description="Disordered" evidence="10">
    <location>
        <begin position="541"/>
        <end position="562"/>
    </location>
</feature>
<keyword evidence="13" id="KW-1185">Reference proteome</keyword>
<evidence type="ECO:0000259" key="12">
    <source>
        <dbReference type="PROSITE" id="PS50089"/>
    </source>
</evidence>
<dbReference type="FunFam" id="3.30.40.10:FF:000638">
    <property type="entry name" value="PHD finger family protein"/>
    <property type="match status" value="1"/>
</dbReference>
<dbReference type="SMART" id="SM00249">
    <property type="entry name" value="PHD"/>
    <property type="match status" value="3"/>
</dbReference>
<dbReference type="Proteomes" id="UP000504607">
    <property type="component" value="Chromosome 6"/>
</dbReference>
<feature type="compositionally biased region" description="Pro residues" evidence="10">
    <location>
        <begin position="69"/>
        <end position="78"/>
    </location>
</feature>
<evidence type="ECO:0000256" key="10">
    <source>
        <dbReference type="SAM" id="MobiDB-lite"/>
    </source>
</evidence>
<evidence type="ECO:0000256" key="9">
    <source>
        <dbReference type="PROSITE-ProRule" id="PRU00175"/>
    </source>
</evidence>
<keyword evidence="4 9" id="KW-0863">Zinc-finger</keyword>
<dbReference type="AlphaFoldDB" id="A0A6J0PKT3"/>
<feature type="compositionally biased region" description="Polar residues" evidence="10">
    <location>
        <begin position="497"/>
        <end position="506"/>
    </location>
</feature>
<dbReference type="PANTHER" id="PTHR45888:SF4">
    <property type="entry name" value="PHD FINGER PROTEIN 10"/>
    <property type="match status" value="1"/>
</dbReference>
<dbReference type="PROSITE" id="PS50016">
    <property type="entry name" value="ZF_PHD_2"/>
    <property type="match status" value="2"/>
</dbReference>
<feature type="region of interest" description="Disordered" evidence="10">
    <location>
        <begin position="417"/>
        <end position="517"/>
    </location>
</feature>
<feature type="domain" description="PHD-type" evidence="11">
    <location>
        <begin position="284"/>
        <end position="343"/>
    </location>
</feature>
<keyword evidence="7" id="KW-0804">Transcription</keyword>
<sequence>MAFHVACPITCRLLCDCELGFPEELRSPPARKEFEEQAERLEEFLRDPWIVRDGGGGGGTVQVLVPKVVPAPAPPPPSADVADHGGGGEDALSSAQARRAALQRQAAAASMAAEDYVRRLETGGAADIPGEAANNLGTEDQGSLVKVICRICFSGENEGSERAMKMLSCKFCNKKYHRSCLKVWAEYRDLFHWSSWACPSCRICEVCRRAGDPTKLMFCKRCDGAYHCYCQQPPHKNVSHGPYLCPKHTRCHSCGSTVPGSGLSTRWFLGYTCCDACGRLFVKGKYCPVCLKVYRDSEMTPMVCCDACEQWVHCVCDGISDEKYQQFQADGNLYYKCPACRGDCYRVTFTVLVKDMEDAVRELWRRRDKADRDLTANLRAAAGLPTQEEIFSICPYSDDDEAAPVIPKNDYGSSSKFSVKGLTDKSSKNSKELGKSFSKKSSNKKYIKKGNQVQFAGKPGEPYQNTERQHELRSLESSLRDTNFDETKSYRNDAQDIFSSPLTRSPGNDKGKSSVDHMGSNNHMFIEEVVSNNFAKMPKVHIKGSKSPGLHVKEGAGKNSGKTEMVKGTKLVIHIGAKNRNAPGSPKSEASSCHKDQDVNALNGSEGMSQLQTKSKNYVHDGHPVIARNHDGKGAKLDNSTQIKSARQEDRDGVKKLQNISETHRKSRAINAEECEPMTARRSPLIIRKTSTEVDPAIKTRSQTMLTDNDDLPGKISPVTVVNFQSEIHNVAASSFGSNSSNDPKPLLKLKFKNPYFEQRSSWAPSGGEEKNPVKGQRSKRKRPSIQRENNQVDGDDEQPNQEDPIDVVDANWILQKLGKDVIGKRVEVHEASENSWHKGVVSNVLEGTSSLSVRLDDGRSKTLELGRQTVRFISQKHKKVEPFWCCCVGRAKLGQKIIHSV</sequence>
<feature type="domain" description="PHD-type" evidence="11">
    <location>
        <begin position="146"/>
        <end position="204"/>
    </location>
</feature>
<keyword evidence="5" id="KW-0862">Zinc</keyword>
<dbReference type="CDD" id="cd15489">
    <property type="entry name" value="PHD_SF"/>
    <property type="match status" value="1"/>
</dbReference>
<dbReference type="RefSeq" id="XP_019706587.1">
    <property type="nucleotide sequence ID" value="XM_019851028.2"/>
</dbReference>
<evidence type="ECO:0000256" key="2">
    <source>
        <dbReference type="ARBA" id="ARBA00022723"/>
    </source>
</evidence>
<feature type="compositionally biased region" description="Basic and acidic residues" evidence="10">
    <location>
        <begin position="646"/>
        <end position="655"/>
    </location>
</feature>
<evidence type="ECO:0000256" key="3">
    <source>
        <dbReference type="ARBA" id="ARBA00022737"/>
    </source>
</evidence>
<evidence type="ECO:0000256" key="8">
    <source>
        <dbReference type="ARBA" id="ARBA00023242"/>
    </source>
</evidence>
<feature type="compositionally biased region" description="Acidic residues" evidence="10">
    <location>
        <begin position="794"/>
        <end position="804"/>
    </location>
</feature>
<dbReference type="FunFam" id="3.30.40.10:FF:000238">
    <property type="entry name" value="PHD finger family protein"/>
    <property type="match status" value="1"/>
</dbReference>
<name>A0A6J0PKT3_ELAGV</name>
<keyword evidence="6" id="KW-0805">Transcription regulation</keyword>
<evidence type="ECO:0000256" key="6">
    <source>
        <dbReference type="ARBA" id="ARBA00023015"/>
    </source>
</evidence>
<feature type="region of interest" description="Disordered" evidence="10">
    <location>
        <begin position="68"/>
        <end position="96"/>
    </location>
</feature>
<dbReference type="InterPro" id="IPR001965">
    <property type="entry name" value="Znf_PHD"/>
</dbReference>
<gene>
    <name evidence="14 15" type="primary">LOC105046515</name>
</gene>
<dbReference type="InterPro" id="IPR011011">
    <property type="entry name" value="Znf_FYVE_PHD"/>
</dbReference>
<feature type="compositionally biased region" description="Basic and acidic residues" evidence="10">
    <location>
        <begin position="626"/>
        <end position="636"/>
    </location>
</feature>
<dbReference type="InterPro" id="IPR013083">
    <property type="entry name" value="Znf_RING/FYVE/PHD"/>
</dbReference>
<organism evidence="13 15">
    <name type="scientific">Elaeis guineensis var. tenera</name>
    <name type="common">Oil palm</name>
    <dbReference type="NCBI Taxonomy" id="51953"/>
    <lineage>
        <taxon>Eukaryota</taxon>
        <taxon>Viridiplantae</taxon>
        <taxon>Streptophyta</taxon>
        <taxon>Embryophyta</taxon>
        <taxon>Tracheophyta</taxon>
        <taxon>Spermatophyta</taxon>
        <taxon>Magnoliopsida</taxon>
        <taxon>Liliopsida</taxon>
        <taxon>Arecaceae</taxon>
        <taxon>Arecoideae</taxon>
        <taxon>Cocoseae</taxon>
        <taxon>Elaeidinae</taxon>
        <taxon>Elaeis</taxon>
    </lineage>
</organism>
<protein>
    <submittedName>
        <fullName evidence="14 15">Uncharacterized protein LOC105046515 isoform X1</fullName>
    </submittedName>
</protein>
<dbReference type="Gene3D" id="3.30.40.10">
    <property type="entry name" value="Zinc/RING finger domain, C3HC4 (zinc finger)"/>
    <property type="match status" value="2"/>
</dbReference>
<evidence type="ECO:0000256" key="5">
    <source>
        <dbReference type="ARBA" id="ARBA00022833"/>
    </source>
</evidence>
<feature type="domain" description="RING-type" evidence="12">
    <location>
        <begin position="149"/>
        <end position="202"/>
    </location>
</feature>
<evidence type="ECO:0000256" key="4">
    <source>
        <dbReference type="ARBA" id="ARBA00022771"/>
    </source>
</evidence>
<feature type="region of interest" description="Disordered" evidence="10">
    <location>
        <begin position="579"/>
        <end position="603"/>
    </location>
</feature>
<evidence type="ECO:0000313" key="15">
    <source>
        <dbReference type="RefSeq" id="XP_019706587.1"/>
    </source>
</evidence>
<dbReference type="InterPro" id="IPR001841">
    <property type="entry name" value="Znf_RING"/>
</dbReference>
<reference evidence="14 15" key="1">
    <citation type="submission" date="2025-04" db="UniProtKB">
        <authorList>
            <consortium name="RefSeq"/>
        </authorList>
    </citation>
    <scope>IDENTIFICATION</scope>
</reference>
<dbReference type="SUPFAM" id="SSF57903">
    <property type="entry name" value="FYVE/PHD zinc finger"/>
    <property type="match status" value="3"/>
</dbReference>
<dbReference type="OrthoDB" id="1903104at2759"/>
<feature type="compositionally biased region" description="Basic and acidic residues" evidence="10">
    <location>
        <begin position="422"/>
        <end position="434"/>
    </location>
</feature>
<evidence type="ECO:0000259" key="11">
    <source>
        <dbReference type="PROSITE" id="PS50016"/>
    </source>
</evidence>
<feature type="region of interest" description="Disordered" evidence="10">
    <location>
        <begin position="759"/>
        <end position="804"/>
    </location>
</feature>
<feature type="compositionally biased region" description="Basic and acidic residues" evidence="10">
    <location>
        <begin position="467"/>
        <end position="494"/>
    </location>
</feature>
<keyword evidence="2" id="KW-0479">Metal-binding</keyword>
<evidence type="ECO:0000313" key="13">
    <source>
        <dbReference type="Proteomes" id="UP000504607"/>
    </source>
</evidence>
<accession>A0A6J0PKT3</accession>
<dbReference type="PROSITE" id="PS50089">
    <property type="entry name" value="ZF_RING_2"/>
    <property type="match status" value="1"/>
</dbReference>
<dbReference type="GO" id="GO:0008270">
    <property type="term" value="F:zinc ion binding"/>
    <property type="evidence" value="ECO:0007669"/>
    <property type="project" value="UniProtKB-KW"/>
</dbReference>
<dbReference type="InterPro" id="IPR019787">
    <property type="entry name" value="Znf_PHD-finger"/>
</dbReference>
<dbReference type="RefSeq" id="XP_019706586.1">
    <property type="nucleotide sequence ID" value="XM_019851027.2"/>
</dbReference>
<dbReference type="GO" id="GO:0005634">
    <property type="term" value="C:nucleus"/>
    <property type="evidence" value="ECO:0007669"/>
    <property type="project" value="UniProtKB-SubCell"/>
</dbReference>
<comment type="subcellular location">
    <subcellularLocation>
        <location evidence="1">Nucleus</location>
    </subcellularLocation>
</comment>
<keyword evidence="8" id="KW-0539">Nucleus</keyword>
<dbReference type="PANTHER" id="PTHR45888">
    <property type="entry name" value="HL01030P-RELATED"/>
    <property type="match status" value="1"/>
</dbReference>
<feature type="compositionally biased region" description="Basic residues" evidence="10">
    <location>
        <begin position="437"/>
        <end position="448"/>
    </location>
</feature>
<dbReference type="InterPro" id="IPR019786">
    <property type="entry name" value="Zinc_finger_PHD-type_CS"/>
</dbReference>